<feature type="transmembrane region" description="Helical" evidence="1">
    <location>
        <begin position="52"/>
        <end position="69"/>
    </location>
</feature>
<proteinExistence type="predicted"/>
<dbReference type="Proteomes" id="UP001304650">
    <property type="component" value="Chromosome"/>
</dbReference>
<organism evidence="2 3">
    <name type="scientific">Paenibacillus roseopurpureus</name>
    <dbReference type="NCBI Taxonomy" id="2918901"/>
    <lineage>
        <taxon>Bacteria</taxon>
        <taxon>Bacillati</taxon>
        <taxon>Bacillota</taxon>
        <taxon>Bacilli</taxon>
        <taxon>Bacillales</taxon>
        <taxon>Paenibacillaceae</taxon>
        <taxon>Paenibacillus</taxon>
    </lineage>
</organism>
<keyword evidence="1" id="KW-1133">Transmembrane helix</keyword>
<reference evidence="2" key="1">
    <citation type="submission" date="2022-02" db="EMBL/GenBank/DDBJ databases">
        <title>Paenibacillus sp. MBLB1832 Whole Genome Shotgun Sequencing.</title>
        <authorList>
            <person name="Hwang C.Y."/>
            <person name="Cho E.-S."/>
            <person name="Seo M.-J."/>
        </authorList>
    </citation>
    <scope>NUCLEOTIDE SEQUENCE</scope>
    <source>
        <strain evidence="2">MBLB1832</strain>
    </source>
</reference>
<accession>A0AA96LME7</accession>
<keyword evidence="1" id="KW-0472">Membrane</keyword>
<evidence type="ECO:0000313" key="3">
    <source>
        <dbReference type="Proteomes" id="UP001304650"/>
    </source>
</evidence>
<keyword evidence="3" id="KW-1185">Reference proteome</keyword>
<feature type="transmembrane region" description="Helical" evidence="1">
    <location>
        <begin position="7"/>
        <end position="29"/>
    </location>
</feature>
<dbReference type="EMBL" id="CP130319">
    <property type="protein sequence ID" value="WNR43664.1"/>
    <property type="molecule type" value="Genomic_DNA"/>
</dbReference>
<name>A0AA96LME7_9BACL</name>
<dbReference type="RefSeq" id="WP_314798254.1">
    <property type="nucleotide sequence ID" value="NZ_CP130319.1"/>
</dbReference>
<evidence type="ECO:0000256" key="1">
    <source>
        <dbReference type="SAM" id="Phobius"/>
    </source>
</evidence>
<feature type="transmembrane region" description="Helical" evidence="1">
    <location>
        <begin position="81"/>
        <end position="101"/>
    </location>
</feature>
<dbReference type="AlphaFoldDB" id="A0AA96LME7"/>
<sequence length="146" mass="16480">MKHIAWFGFNLGLIVIGFIITVFAFSYFITAEEYTTHSASFVDVQVNPTKDAMMFTLLNILSAILYVSLSKFQIGTYLSKALISLVIIVLHAIIMLYGLVLYEAEFPLTEMRLVTEIIGAIGVIMSGLDLLKNTKRVRTYFIRIND</sequence>
<feature type="transmembrane region" description="Helical" evidence="1">
    <location>
        <begin position="113"/>
        <end position="131"/>
    </location>
</feature>
<gene>
    <name evidence="2" type="ORF">MJB10_21565</name>
</gene>
<dbReference type="KEGG" id="proo:MJB10_21565"/>
<protein>
    <submittedName>
        <fullName evidence="2">Uncharacterized protein</fullName>
    </submittedName>
</protein>
<evidence type="ECO:0000313" key="2">
    <source>
        <dbReference type="EMBL" id="WNR43664.1"/>
    </source>
</evidence>
<keyword evidence="1" id="KW-0812">Transmembrane</keyword>